<dbReference type="GO" id="GO:0031966">
    <property type="term" value="C:mitochondrial membrane"/>
    <property type="evidence" value="ECO:0007669"/>
    <property type="project" value="UniProtKB-SubCell"/>
</dbReference>
<feature type="transmembrane region" description="Helical" evidence="17">
    <location>
        <begin position="270"/>
        <end position="289"/>
    </location>
</feature>
<evidence type="ECO:0000256" key="1">
    <source>
        <dbReference type="ARBA" id="ARBA00003257"/>
    </source>
</evidence>
<dbReference type="GO" id="GO:0008137">
    <property type="term" value="F:NADH dehydrogenase (ubiquinone) activity"/>
    <property type="evidence" value="ECO:0007669"/>
    <property type="project" value="UniProtKB-UniRule"/>
</dbReference>
<dbReference type="PANTHER" id="PTHR43507">
    <property type="entry name" value="NADH-UBIQUINONE OXIDOREDUCTASE CHAIN 4"/>
    <property type="match status" value="1"/>
</dbReference>
<keyword evidence="14 17" id="KW-0496">Mitochondrion</keyword>
<evidence type="ECO:0000256" key="7">
    <source>
        <dbReference type="ARBA" id="ARBA00022660"/>
    </source>
</evidence>
<keyword evidence="13 17" id="KW-0830">Ubiquinone</keyword>
<comment type="function">
    <text evidence="1">Core subunit of the mitochondrial membrane respiratory chain NADH dehydrogenase (Complex I) that is believed to belong to the minimal assembly required for catalysis. Complex I functions in the transfer of electrons from NADH to the respiratory chain. The immediate electron acceptor for the enzyme is believed to be ubiquinone.</text>
</comment>
<dbReference type="EMBL" id="KM349827">
    <property type="protein sequence ID" value="AIQ81017.1"/>
    <property type="molecule type" value="Genomic_DNA"/>
</dbReference>
<comment type="catalytic activity">
    <reaction evidence="16 17">
        <text>a ubiquinone + NADH + 5 H(+)(in) = a ubiquinol + NAD(+) + 4 H(+)(out)</text>
        <dbReference type="Rhea" id="RHEA:29091"/>
        <dbReference type="Rhea" id="RHEA-COMP:9565"/>
        <dbReference type="Rhea" id="RHEA-COMP:9566"/>
        <dbReference type="ChEBI" id="CHEBI:15378"/>
        <dbReference type="ChEBI" id="CHEBI:16389"/>
        <dbReference type="ChEBI" id="CHEBI:17976"/>
        <dbReference type="ChEBI" id="CHEBI:57540"/>
        <dbReference type="ChEBI" id="CHEBI:57945"/>
        <dbReference type="EC" id="7.1.1.2"/>
    </reaction>
</comment>
<keyword evidence="12 17" id="KW-0520">NAD</keyword>
<geneLocation type="mitochondrion" evidence="19"/>
<evidence type="ECO:0000256" key="2">
    <source>
        <dbReference type="ARBA" id="ARBA00004225"/>
    </source>
</evidence>
<feature type="transmembrane region" description="Helical" evidence="17">
    <location>
        <begin position="364"/>
        <end position="394"/>
    </location>
</feature>
<evidence type="ECO:0000313" key="19">
    <source>
        <dbReference type="EMBL" id="AIQ81017.1"/>
    </source>
</evidence>
<keyword evidence="7 17" id="KW-0679">Respiratory chain</keyword>
<gene>
    <name evidence="19" type="primary">ND4</name>
</gene>
<name>A0A089N355_SCIDO</name>
<keyword evidence="10 17" id="KW-0249">Electron transport</keyword>
<feature type="transmembrane region" description="Helical" evidence="17">
    <location>
        <begin position="138"/>
        <end position="158"/>
    </location>
</feature>
<keyword evidence="6 17" id="KW-0813">Transport</keyword>
<dbReference type="AlphaFoldDB" id="A0A089N355"/>
<comment type="function">
    <text evidence="17">Core subunit of the mitochondrial membrane respiratory chain NADH dehydrogenase (Complex I) which catalyzes electron transfer from NADH through the respiratory chain, using ubiquinone as an electron acceptor. Essential for the catalytic activity and assembly of complex I.</text>
</comment>
<evidence type="ECO:0000256" key="15">
    <source>
        <dbReference type="ARBA" id="ARBA00023136"/>
    </source>
</evidence>
<feature type="transmembrane region" description="Helical" evidence="17">
    <location>
        <begin position="91"/>
        <end position="114"/>
    </location>
</feature>
<evidence type="ECO:0000256" key="14">
    <source>
        <dbReference type="ARBA" id="ARBA00023128"/>
    </source>
</evidence>
<evidence type="ECO:0000256" key="13">
    <source>
        <dbReference type="ARBA" id="ARBA00023075"/>
    </source>
</evidence>
<feature type="transmembrane region" description="Helical" evidence="17">
    <location>
        <begin position="244"/>
        <end position="264"/>
    </location>
</feature>
<evidence type="ECO:0000256" key="10">
    <source>
        <dbReference type="ARBA" id="ARBA00022982"/>
    </source>
</evidence>
<dbReference type="GO" id="GO:0003954">
    <property type="term" value="F:NADH dehydrogenase activity"/>
    <property type="evidence" value="ECO:0007669"/>
    <property type="project" value="TreeGrafter"/>
</dbReference>
<proteinExistence type="inferred from homology"/>
<feature type="transmembrane region" description="Helical" evidence="17">
    <location>
        <begin position="296"/>
        <end position="314"/>
    </location>
</feature>
<organism evidence="19">
    <name type="scientific">Scirtothrips dorsalis</name>
    <name type="common">Chilli thrips</name>
    <dbReference type="NCBI Taxonomy" id="163899"/>
    <lineage>
        <taxon>Eukaryota</taxon>
        <taxon>Metazoa</taxon>
        <taxon>Ecdysozoa</taxon>
        <taxon>Arthropoda</taxon>
        <taxon>Hexapoda</taxon>
        <taxon>Insecta</taxon>
        <taxon>Pterygota</taxon>
        <taxon>Neoptera</taxon>
        <taxon>Paraneoptera</taxon>
        <taxon>Thysanoptera</taxon>
        <taxon>Terebrantia</taxon>
        <taxon>Thripoidea</taxon>
        <taxon>Thripidae</taxon>
        <taxon>Scirtothrips</taxon>
    </lineage>
</organism>
<dbReference type="InterPro" id="IPR003918">
    <property type="entry name" value="NADH_UbQ_OxRdtase"/>
</dbReference>
<reference evidence="19" key="1">
    <citation type="journal article" date="2015" name="BMC Genomics">
        <title>A novel mitochondrial genome architecture in thrips (Insecta: Thysanoptera): extreme size asymmetry among chromosomes and possible recent control region duplication.</title>
        <authorList>
            <person name="Dickey A.M."/>
            <person name="Kumar V."/>
            <person name="Morgan J.K."/>
            <person name="Jara-Cavieres A."/>
            <person name="Shatters R.G.Jr."/>
            <person name="McKenzie C.L."/>
            <person name="Osborne L.S."/>
        </authorList>
    </citation>
    <scope>NUCLEOTIDE SEQUENCE</scope>
</reference>
<dbReference type="PANTHER" id="PTHR43507:SF20">
    <property type="entry name" value="NADH-UBIQUINONE OXIDOREDUCTASE CHAIN 4"/>
    <property type="match status" value="1"/>
</dbReference>
<evidence type="ECO:0000256" key="16">
    <source>
        <dbReference type="ARBA" id="ARBA00049551"/>
    </source>
</evidence>
<evidence type="ECO:0000256" key="12">
    <source>
        <dbReference type="ARBA" id="ARBA00023027"/>
    </source>
</evidence>
<protein>
    <recommendedName>
        <fullName evidence="5 17">NADH-ubiquinone oxidoreductase chain 4</fullName>
        <ecNumber evidence="4 17">7.1.1.2</ecNumber>
    </recommendedName>
</protein>
<dbReference type="GO" id="GO:0042773">
    <property type="term" value="P:ATP synthesis coupled electron transport"/>
    <property type="evidence" value="ECO:0007669"/>
    <property type="project" value="InterPro"/>
</dbReference>
<feature type="transmembrane region" description="Helical" evidence="17">
    <location>
        <begin position="414"/>
        <end position="433"/>
    </location>
</feature>
<dbReference type="Pfam" id="PF00361">
    <property type="entry name" value="Proton_antipo_M"/>
    <property type="match status" value="1"/>
</dbReference>
<evidence type="ECO:0000256" key="6">
    <source>
        <dbReference type="ARBA" id="ARBA00022448"/>
    </source>
</evidence>
<feature type="domain" description="NADH:quinone oxidoreductase/Mrp antiporter transmembrane" evidence="18">
    <location>
        <begin position="108"/>
        <end position="385"/>
    </location>
</feature>
<comment type="similarity">
    <text evidence="3 17">Belongs to the complex I subunit 4 family.</text>
</comment>
<evidence type="ECO:0000256" key="4">
    <source>
        <dbReference type="ARBA" id="ARBA00012944"/>
    </source>
</evidence>
<feature type="transmembrane region" description="Helical" evidence="17">
    <location>
        <begin position="334"/>
        <end position="352"/>
    </location>
</feature>
<feature type="transmembrane region" description="Helical" evidence="17">
    <location>
        <begin position="170"/>
        <end position="190"/>
    </location>
</feature>
<evidence type="ECO:0000256" key="5">
    <source>
        <dbReference type="ARBA" id="ARBA00021006"/>
    </source>
</evidence>
<evidence type="ECO:0000256" key="9">
    <source>
        <dbReference type="ARBA" id="ARBA00022967"/>
    </source>
</evidence>
<dbReference type="EC" id="7.1.1.2" evidence="4 17"/>
<keyword evidence="9" id="KW-1278">Translocase</keyword>
<feature type="transmembrane region" description="Helical" evidence="17">
    <location>
        <begin position="210"/>
        <end position="232"/>
    </location>
</feature>
<evidence type="ECO:0000256" key="3">
    <source>
        <dbReference type="ARBA" id="ARBA00009025"/>
    </source>
</evidence>
<evidence type="ECO:0000259" key="18">
    <source>
        <dbReference type="Pfam" id="PF00361"/>
    </source>
</evidence>
<keyword evidence="11 17" id="KW-1133">Transmembrane helix</keyword>
<comment type="subcellular location">
    <subcellularLocation>
        <location evidence="2 17">Mitochondrion membrane</location>
        <topology evidence="2 17">Multi-pass membrane protein</topology>
    </subcellularLocation>
</comment>
<accession>A0A089N355</accession>
<dbReference type="GO" id="GO:0048039">
    <property type="term" value="F:ubiquinone binding"/>
    <property type="evidence" value="ECO:0007669"/>
    <property type="project" value="TreeGrafter"/>
</dbReference>
<evidence type="ECO:0000256" key="11">
    <source>
        <dbReference type="ARBA" id="ARBA00022989"/>
    </source>
</evidence>
<evidence type="ECO:0000256" key="8">
    <source>
        <dbReference type="ARBA" id="ARBA00022692"/>
    </source>
</evidence>
<dbReference type="PRINTS" id="PR01437">
    <property type="entry name" value="NUOXDRDTASE4"/>
</dbReference>
<dbReference type="GO" id="GO:0015990">
    <property type="term" value="P:electron transport coupled proton transport"/>
    <property type="evidence" value="ECO:0007669"/>
    <property type="project" value="TreeGrafter"/>
</dbReference>
<keyword evidence="15 17" id="KW-0472">Membrane</keyword>
<sequence length="439" mass="51616">MLNFFISFFTLFFFYMMNVHWSYFLLGLMAICPFLFFLNFSGTFLSKNMFICLDLYSFQMLVLTVLIVCFCLISSMKVLKNSTSNFFIMNFFFLTFSLLMFFSLSTFFFFFFFFESTLLPTLYIILGWGNNIERVQSGLYLFFYTLFGSMPMMMGIFYMKILNNTLSFNFFELNYFFILLNLVFVFSFLIKMPMFFVHSWLPKAHVEAPVSGSMILAGVLLKMGGYGIYRLIYLFKYFQFFNSIWIFISIWGGILTSLICIRQVDLKCLVAYSSVSHMAMVIMGFFVFTKVSMMSCFMLMVAHGLCSSGLFYLINVIYERSGTRSLFLNKGLMSVFPSLSMWWFILCSFNMASPPSLNLMSEIFLICSSFSWSFSLISFLMFLCFLSAVYNLFLFTSCNHGYINSNLNYFNSCYLSEFFNLFLHIFPVFLMFLKLELYF</sequence>
<evidence type="ECO:0000256" key="17">
    <source>
        <dbReference type="RuleBase" id="RU003297"/>
    </source>
</evidence>
<feature type="transmembrane region" description="Helical" evidence="17">
    <location>
        <begin position="58"/>
        <end position="79"/>
    </location>
</feature>
<feature type="transmembrane region" description="Helical" evidence="17">
    <location>
        <begin position="12"/>
        <end position="38"/>
    </location>
</feature>
<dbReference type="InterPro" id="IPR001750">
    <property type="entry name" value="ND/Mrp_TM"/>
</dbReference>
<keyword evidence="8 17" id="KW-0812">Transmembrane</keyword>